<dbReference type="CDD" id="cd07560">
    <property type="entry name" value="Peptidase_S41_CPP"/>
    <property type="match status" value="1"/>
</dbReference>
<dbReference type="Gene3D" id="2.30.42.10">
    <property type="match status" value="1"/>
</dbReference>
<dbReference type="Pfam" id="PF17820">
    <property type="entry name" value="PDZ_6"/>
    <property type="match status" value="1"/>
</dbReference>
<dbReference type="SMART" id="SM00228">
    <property type="entry name" value="PDZ"/>
    <property type="match status" value="1"/>
</dbReference>
<evidence type="ECO:0000256" key="3">
    <source>
        <dbReference type="ARBA" id="ARBA00022801"/>
    </source>
</evidence>
<reference evidence="9" key="1">
    <citation type="submission" date="2017-09" db="EMBL/GenBank/DDBJ databases">
        <title>Depth-based differentiation of microbial function through sediment-hosted aquifers and enrichment of novel symbionts in the deep terrestrial subsurface.</title>
        <authorList>
            <person name="Probst A.J."/>
            <person name="Ladd B."/>
            <person name="Jarett J.K."/>
            <person name="Geller-Mcgrath D.E."/>
            <person name="Sieber C.M.K."/>
            <person name="Emerson J.B."/>
            <person name="Anantharaman K."/>
            <person name="Thomas B.C."/>
            <person name="Malmstrom R."/>
            <person name="Stieglmeier M."/>
            <person name="Klingl A."/>
            <person name="Woyke T."/>
            <person name="Ryan C.M."/>
            <person name="Banfield J.F."/>
        </authorList>
    </citation>
    <scope>NUCLEOTIDE SEQUENCE [LARGE SCALE GENOMIC DNA]</scope>
</reference>
<dbReference type="PANTHER" id="PTHR32060:SF30">
    <property type="entry name" value="CARBOXY-TERMINAL PROCESSING PROTEASE CTPA"/>
    <property type="match status" value="1"/>
</dbReference>
<protein>
    <submittedName>
        <fullName evidence="8">S41 family peptidase</fullName>
    </submittedName>
</protein>
<gene>
    <name evidence="8" type="ORF">COU81_01925</name>
</gene>
<dbReference type="PROSITE" id="PS50106">
    <property type="entry name" value="PDZ"/>
    <property type="match status" value="1"/>
</dbReference>
<comment type="caution">
    <text evidence="8">The sequence shown here is derived from an EMBL/GenBank/DDBJ whole genome shotgun (WGS) entry which is preliminary data.</text>
</comment>
<dbReference type="Pfam" id="PF03572">
    <property type="entry name" value="Peptidase_S41"/>
    <property type="match status" value="1"/>
</dbReference>
<dbReference type="NCBIfam" id="TIGR00225">
    <property type="entry name" value="prc"/>
    <property type="match status" value="1"/>
</dbReference>
<dbReference type="GO" id="GO:0007165">
    <property type="term" value="P:signal transduction"/>
    <property type="evidence" value="ECO:0007669"/>
    <property type="project" value="TreeGrafter"/>
</dbReference>
<dbReference type="Pfam" id="PF22694">
    <property type="entry name" value="CtpB_N-like"/>
    <property type="match status" value="1"/>
</dbReference>
<keyword evidence="2 5" id="KW-0645">Protease</keyword>
<feature type="transmembrane region" description="Helical" evidence="6">
    <location>
        <begin position="12"/>
        <end position="30"/>
    </location>
</feature>
<name>A0A2M8KE72_9BACT</name>
<dbReference type="InterPro" id="IPR001478">
    <property type="entry name" value="PDZ"/>
</dbReference>
<dbReference type="GO" id="GO:0030288">
    <property type="term" value="C:outer membrane-bounded periplasmic space"/>
    <property type="evidence" value="ECO:0007669"/>
    <property type="project" value="TreeGrafter"/>
</dbReference>
<dbReference type="SMART" id="SM00245">
    <property type="entry name" value="TSPc"/>
    <property type="match status" value="1"/>
</dbReference>
<keyword evidence="4 5" id="KW-0720">Serine protease</keyword>
<keyword evidence="6" id="KW-0812">Transmembrane</keyword>
<evidence type="ECO:0000256" key="6">
    <source>
        <dbReference type="SAM" id="Phobius"/>
    </source>
</evidence>
<dbReference type="PANTHER" id="PTHR32060">
    <property type="entry name" value="TAIL-SPECIFIC PROTEASE"/>
    <property type="match status" value="1"/>
</dbReference>
<dbReference type="Proteomes" id="UP000231450">
    <property type="component" value="Unassembled WGS sequence"/>
</dbReference>
<evidence type="ECO:0000256" key="4">
    <source>
        <dbReference type="ARBA" id="ARBA00022825"/>
    </source>
</evidence>
<feature type="domain" description="PDZ" evidence="7">
    <location>
        <begin position="121"/>
        <end position="195"/>
    </location>
</feature>
<evidence type="ECO:0000313" key="9">
    <source>
        <dbReference type="Proteomes" id="UP000231450"/>
    </source>
</evidence>
<keyword evidence="6" id="KW-1133">Transmembrane helix</keyword>
<dbReference type="Gene3D" id="3.30.750.44">
    <property type="match status" value="1"/>
</dbReference>
<dbReference type="InterPro" id="IPR036034">
    <property type="entry name" value="PDZ_sf"/>
</dbReference>
<dbReference type="InterPro" id="IPR029045">
    <property type="entry name" value="ClpP/crotonase-like_dom_sf"/>
</dbReference>
<keyword evidence="6" id="KW-0472">Membrane</keyword>
<sequence length="413" mass="45689">MQILSIKSSRNYVVISIFLILFFGTGYYFGQRQPVPTIYNYNNETQAPATAINTASDKNNADFNIFWDAWKRLDQNYIDKSKLNAREMMYGAIKGLTQSLGDPYTTFMPPADNKRFSDDISGSFDGIGAEIGIRKNNLVIVAPLEGTPAKKAGIMAGDIITKIDDKSTIDMTIDEAVSLIRGKGNTVVTLAILREGWNSTKDFPITRNTIQIPIVKVDFKDGDIAILRLYHFTENSTFEFNKAIQQIVKAKVKGVILDLRNNPGGYLESSVEIASHFLDKNALVVKESYTDGREDQFVSKGYGEFANIPTVVLTNQGSASAAEILAGALRDQKNIKLIGEKTFGKGSVQQLFQLNDTSSLKITIAKWLTPSGKSISDEGLIPDIEVKLTDTDIEENNDPQIDKALEFIKTIVK</sequence>
<evidence type="ECO:0000256" key="1">
    <source>
        <dbReference type="ARBA" id="ARBA00009179"/>
    </source>
</evidence>
<dbReference type="SUPFAM" id="SSF50156">
    <property type="entry name" value="PDZ domain-like"/>
    <property type="match status" value="1"/>
</dbReference>
<dbReference type="FunFam" id="2.30.42.10:FF:000063">
    <property type="entry name" value="Peptidase, S41 family"/>
    <property type="match status" value="1"/>
</dbReference>
<dbReference type="CDD" id="cd06782">
    <property type="entry name" value="cpPDZ_CPP-like"/>
    <property type="match status" value="1"/>
</dbReference>
<dbReference type="EMBL" id="PFDW01000043">
    <property type="protein sequence ID" value="PJE58210.1"/>
    <property type="molecule type" value="Genomic_DNA"/>
</dbReference>
<evidence type="ECO:0000259" key="7">
    <source>
        <dbReference type="PROSITE" id="PS50106"/>
    </source>
</evidence>
<accession>A0A2M8KE72</accession>
<proteinExistence type="inferred from homology"/>
<evidence type="ECO:0000256" key="2">
    <source>
        <dbReference type="ARBA" id="ARBA00022670"/>
    </source>
</evidence>
<dbReference type="AlphaFoldDB" id="A0A2M8KE72"/>
<comment type="similarity">
    <text evidence="1 5">Belongs to the peptidase S41A family.</text>
</comment>
<dbReference type="Gene3D" id="3.90.226.10">
    <property type="entry name" value="2-enoyl-CoA Hydratase, Chain A, domain 1"/>
    <property type="match status" value="1"/>
</dbReference>
<evidence type="ECO:0000313" key="8">
    <source>
        <dbReference type="EMBL" id="PJE58210.1"/>
    </source>
</evidence>
<dbReference type="GO" id="GO:0006508">
    <property type="term" value="P:proteolysis"/>
    <property type="evidence" value="ECO:0007669"/>
    <property type="project" value="UniProtKB-KW"/>
</dbReference>
<dbReference type="InterPro" id="IPR005151">
    <property type="entry name" value="Tail-specific_protease"/>
</dbReference>
<keyword evidence="3 5" id="KW-0378">Hydrolase</keyword>
<organism evidence="8 9">
    <name type="scientific">Candidatus Portnoybacteria bacterium CG10_big_fil_rev_8_21_14_0_10_36_7</name>
    <dbReference type="NCBI Taxonomy" id="1974812"/>
    <lineage>
        <taxon>Bacteria</taxon>
        <taxon>Candidatus Portnoyibacteriota</taxon>
    </lineage>
</organism>
<dbReference type="GO" id="GO:0008236">
    <property type="term" value="F:serine-type peptidase activity"/>
    <property type="evidence" value="ECO:0007669"/>
    <property type="project" value="UniProtKB-KW"/>
</dbReference>
<dbReference type="InterPro" id="IPR055210">
    <property type="entry name" value="CtpA/B_N"/>
</dbReference>
<dbReference type="GO" id="GO:0004175">
    <property type="term" value="F:endopeptidase activity"/>
    <property type="evidence" value="ECO:0007669"/>
    <property type="project" value="TreeGrafter"/>
</dbReference>
<dbReference type="InterPro" id="IPR004447">
    <property type="entry name" value="Peptidase_S41A"/>
</dbReference>
<dbReference type="SUPFAM" id="SSF52096">
    <property type="entry name" value="ClpP/crotonase"/>
    <property type="match status" value="1"/>
</dbReference>
<dbReference type="InterPro" id="IPR041489">
    <property type="entry name" value="PDZ_6"/>
</dbReference>
<evidence type="ECO:0000256" key="5">
    <source>
        <dbReference type="RuleBase" id="RU004404"/>
    </source>
</evidence>